<sequence>MSSKSPEKESCSEEPKCADLPEAERENPSKEGAPKTSIDAEKVVSEAPKDGANTAAYDFVSHPWKSCWDSNYHCYYYWNTETNETTYTFPGSESARGSEAGSHQAESGASAQTSSIAQYPNNAYYPQDPSQYYYPQQAGAPINYYPNYAELYNAPAPVQHSTEDPEYSDFIRKEYGETTITSEGKIGGMFNAKTGNFQSDHTINPDKFSQYNKAVRQCNAFFDYDGFAEQRGLEYMAYYNGLTPNPRHQKLPKKVFEKLKTLKKEKKLESKKKWLRD</sequence>
<name>A0ACC2SFV2_9FUNG</name>
<proteinExistence type="predicted"/>
<dbReference type="Proteomes" id="UP001165960">
    <property type="component" value="Unassembled WGS sequence"/>
</dbReference>
<organism evidence="1 2">
    <name type="scientific">Entomophthora muscae</name>
    <dbReference type="NCBI Taxonomy" id="34485"/>
    <lineage>
        <taxon>Eukaryota</taxon>
        <taxon>Fungi</taxon>
        <taxon>Fungi incertae sedis</taxon>
        <taxon>Zoopagomycota</taxon>
        <taxon>Entomophthoromycotina</taxon>
        <taxon>Entomophthoromycetes</taxon>
        <taxon>Entomophthorales</taxon>
        <taxon>Entomophthoraceae</taxon>
        <taxon>Entomophthora</taxon>
    </lineage>
</organism>
<keyword evidence="2" id="KW-1185">Reference proteome</keyword>
<dbReference type="EMBL" id="QTSX02005087">
    <property type="protein sequence ID" value="KAJ9061193.1"/>
    <property type="molecule type" value="Genomic_DNA"/>
</dbReference>
<evidence type="ECO:0000313" key="2">
    <source>
        <dbReference type="Proteomes" id="UP001165960"/>
    </source>
</evidence>
<gene>
    <name evidence="1" type="ORF">DSO57_1022871</name>
</gene>
<evidence type="ECO:0000313" key="1">
    <source>
        <dbReference type="EMBL" id="KAJ9061193.1"/>
    </source>
</evidence>
<accession>A0ACC2SFV2</accession>
<protein>
    <submittedName>
        <fullName evidence="1">Uncharacterized protein</fullName>
    </submittedName>
</protein>
<comment type="caution">
    <text evidence="1">The sequence shown here is derived from an EMBL/GenBank/DDBJ whole genome shotgun (WGS) entry which is preliminary data.</text>
</comment>
<reference evidence="1" key="1">
    <citation type="submission" date="2022-04" db="EMBL/GenBank/DDBJ databases">
        <title>Genome of the entomopathogenic fungus Entomophthora muscae.</title>
        <authorList>
            <person name="Elya C."/>
            <person name="Lovett B.R."/>
            <person name="Lee E."/>
            <person name="Macias A.M."/>
            <person name="Hajek A.E."/>
            <person name="De Bivort B.L."/>
            <person name="Kasson M.T."/>
            <person name="De Fine Licht H.H."/>
            <person name="Stajich J.E."/>
        </authorList>
    </citation>
    <scope>NUCLEOTIDE SEQUENCE</scope>
    <source>
        <strain evidence="1">Berkeley</strain>
    </source>
</reference>